<protein>
    <submittedName>
        <fullName evidence="1">Uncharacterized protein</fullName>
    </submittedName>
</protein>
<dbReference type="EMBL" id="FOHX01000004">
    <property type="protein sequence ID" value="SET90265.1"/>
    <property type="molecule type" value="Genomic_DNA"/>
</dbReference>
<evidence type="ECO:0000313" key="1">
    <source>
        <dbReference type="EMBL" id="SET90265.1"/>
    </source>
</evidence>
<dbReference type="AlphaFoldDB" id="A0A1I0I214"/>
<name>A0A1I0I214_9ACTN</name>
<proteinExistence type="predicted"/>
<dbReference type="Proteomes" id="UP000199361">
    <property type="component" value="Unassembled WGS sequence"/>
</dbReference>
<dbReference type="STRING" id="568860.SAMN05421811_104623"/>
<accession>A0A1I0I214</accession>
<keyword evidence="2" id="KW-1185">Reference proteome</keyword>
<organism evidence="1 2">
    <name type="scientific">Nonomuraea wenchangensis</name>
    <dbReference type="NCBI Taxonomy" id="568860"/>
    <lineage>
        <taxon>Bacteria</taxon>
        <taxon>Bacillati</taxon>
        <taxon>Actinomycetota</taxon>
        <taxon>Actinomycetes</taxon>
        <taxon>Streptosporangiales</taxon>
        <taxon>Streptosporangiaceae</taxon>
        <taxon>Nonomuraea</taxon>
    </lineage>
</organism>
<reference evidence="1 2" key="1">
    <citation type="submission" date="2016-10" db="EMBL/GenBank/DDBJ databases">
        <authorList>
            <person name="de Groot N.N."/>
        </authorList>
    </citation>
    <scope>NUCLEOTIDE SEQUENCE [LARGE SCALE GENOMIC DNA]</scope>
    <source>
        <strain evidence="1 2">CGMCC 4.5598</strain>
    </source>
</reference>
<gene>
    <name evidence="1" type="ORF">SAMN05421811_104623</name>
</gene>
<evidence type="ECO:0000313" key="2">
    <source>
        <dbReference type="Proteomes" id="UP000199361"/>
    </source>
</evidence>
<dbReference type="RefSeq" id="WP_177240694.1">
    <property type="nucleotide sequence ID" value="NZ_FOHX01000004.1"/>
</dbReference>
<sequence>MTTEDPWTDWPDILAAVPLAYGRCCTCNGTGLNGNGGTCRDCDGTGIDNHGA</sequence>